<feature type="domain" description="ATP-dependent DNA ligase family profile" evidence="1">
    <location>
        <begin position="19"/>
        <end position="54"/>
    </location>
</feature>
<organism evidence="2 3">
    <name type="scientific">Paenibacillus provencensis</name>
    <dbReference type="NCBI Taxonomy" id="441151"/>
    <lineage>
        <taxon>Bacteria</taxon>
        <taxon>Bacillati</taxon>
        <taxon>Bacillota</taxon>
        <taxon>Bacilli</taxon>
        <taxon>Bacillales</taxon>
        <taxon>Paenibacillaceae</taxon>
        <taxon>Paenibacillus</taxon>
    </lineage>
</organism>
<dbReference type="SUPFAM" id="SSF56091">
    <property type="entry name" value="DNA ligase/mRNA capping enzyme, catalytic domain"/>
    <property type="match status" value="1"/>
</dbReference>
<evidence type="ECO:0000313" key="2">
    <source>
        <dbReference type="EMBL" id="MFD1131353.1"/>
    </source>
</evidence>
<dbReference type="InterPro" id="IPR012310">
    <property type="entry name" value="DNA_ligase_ATP-dep_cent"/>
</dbReference>
<evidence type="ECO:0000313" key="3">
    <source>
        <dbReference type="Proteomes" id="UP001597169"/>
    </source>
</evidence>
<dbReference type="PROSITE" id="PS50160">
    <property type="entry name" value="DNA_LIGASE_A3"/>
    <property type="match status" value="1"/>
</dbReference>
<reference evidence="3" key="1">
    <citation type="journal article" date="2019" name="Int. J. Syst. Evol. Microbiol.">
        <title>The Global Catalogue of Microorganisms (GCM) 10K type strain sequencing project: providing services to taxonomists for standard genome sequencing and annotation.</title>
        <authorList>
            <consortium name="The Broad Institute Genomics Platform"/>
            <consortium name="The Broad Institute Genome Sequencing Center for Infectious Disease"/>
            <person name="Wu L."/>
            <person name="Ma J."/>
        </authorList>
    </citation>
    <scope>NUCLEOTIDE SEQUENCE [LARGE SCALE GENOMIC DNA]</scope>
    <source>
        <strain evidence="3">CCUG 53519</strain>
    </source>
</reference>
<keyword evidence="3" id="KW-1185">Reference proteome</keyword>
<protein>
    <recommendedName>
        <fullName evidence="1">ATP-dependent DNA ligase family profile domain-containing protein</fullName>
    </recommendedName>
</protein>
<dbReference type="Gene3D" id="3.30.1490.70">
    <property type="match status" value="1"/>
</dbReference>
<proteinExistence type="predicted"/>
<sequence>MQLFVDKKCYVQHIEGHGSEYFELIKEQGLEGIVLKKADSIYRPGTRSENWLKVINYQYENVLITGLRKKEFGVLLSFEDGSPAGLMEFMKPSDRKKLYAEYKKFIRTETDDFIYLDPKLKGIVKYRNLTKKGYLRIPSFEKWTT</sequence>
<dbReference type="EMBL" id="JBHTKX010000009">
    <property type="protein sequence ID" value="MFD1131353.1"/>
    <property type="molecule type" value="Genomic_DNA"/>
</dbReference>
<evidence type="ECO:0000259" key="1">
    <source>
        <dbReference type="PROSITE" id="PS50160"/>
    </source>
</evidence>
<dbReference type="RefSeq" id="WP_072526550.1">
    <property type="nucleotide sequence ID" value="NZ_JBHTKX010000009.1"/>
</dbReference>
<gene>
    <name evidence="2" type="ORF">ACFQ3J_24855</name>
</gene>
<dbReference type="Proteomes" id="UP001597169">
    <property type="component" value="Unassembled WGS sequence"/>
</dbReference>
<accession>A0ABW3Q0V6</accession>
<name>A0ABW3Q0V6_9BACL</name>
<dbReference type="Pfam" id="PF01068">
    <property type="entry name" value="DNA_ligase_A_M"/>
    <property type="match status" value="1"/>
</dbReference>
<comment type="caution">
    <text evidence="2">The sequence shown here is derived from an EMBL/GenBank/DDBJ whole genome shotgun (WGS) entry which is preliminary data.</text>
</comment>